<keyword evidence="4" id="KW-1185">Reference proteome</keyword>
<sequence length="539" mass="62834">MCLKILLGLLLLPIIAPINGEINYLQTQLNHFLTRDSLYPAIPLSVGVVHCGKFKETDFVNNCLKNRHFATQPVIIYCNQHLINETLKFSHVLMFVTGDLFKHFQVFYQQGSLWTSQTRFTFIFLRDEDDNLMKQVQKEFWNRFQVLNYIFVYVTGNGTFIVQSYNPFNSFFKNFVNDSDLFEDKLQDLHGYKIKAVLSRSVITNLTQGIIPDDNKLFGYFVAQYLNLTLELIVCDRYNYQIHADVMNKGQVDLDLNVGNISNVEYGFGIAYNGPLITLLRKPSQYFRFDMYKVFDLHVWFLFGVSFLILNICKLIALKSKHFPNIFAIDQVVLTFCFVNFSQTVLTSVLALPLTQTYMETIKDLMKNNITIYMSPNTVAFISERVDRRNIKVIAMADNFNKILDRQLMHKEAVVFWPMSFEKMKEASPKTIDNYYLLKEAIGILSYGRHLKYPAPLKEGFERAFVRFKETCFSPIFCVHVKVRMQNEHLNFHTLTVYDILHVFNVLFAGLGCGLICFLSEIIVFQLHNIKCLLHFFKN</sequence>
<gene>
    <name evidence="3" type="ORF">ABEB36_012175</name>
</gene>
<evidence type="ECO:0008006" key="5">
    <source>
        <dbReference type="Google" id="ProtNLM"/>
    </source>
</evidence>
<feature type="signal peptide" evidence="2">
    <location>
        <begin position="1"/>
        <end position="20"/>
    </location>
</feature>
<name>A0ABD1EAD4_HYPHA</name>
<dbReference type="EMBL" id="JBDJPC010000009">
    <property type="protein sequence ID" value="KAL1491603.1"/>
    <property type="molecule type" value="Genomic_DNA"/>
</dbReference>
<feature type="transmembrane region" description="Helical" evidence="1">
    <location>
        <begin position="500"/>
        <end position="525"/>
    </location>
</feature>
<feature type="transmembrane region" description="Helical" evidence="1">
    <location>
        <begin position="297"/>
        <end position="317"/>
    </location>
</feature>
<protein>
    <recommendedName>
        <fullName evidence="5">Ionotropic receptor</fullName>
    </recommendedName>
</protein>
<keyword evidence="1" id="KW-0812">Transmembrane</keyword>
<feature type="chain" id="PRO_5044839935" description="Ionotropic receptor" evidence="2">
    <location>
        <begin position="21"/>
        <end position="539"/>
    </location>
</feature>
<dbReference type="Proteomes" id="UP001566132">
    <property type="component" value="Unassembled WGS sequence"/>
</dbReference>
<reference evidence="3 4" key="1">
    <citation type="submission" date="2024-05" db="EMBL/GenBank/DDBJ databases">
        <title>Genetic variation in Jamaican populations of the coffee berry borer (Hypothenemus hampei).</title>
        <authorList>
            <person name="Errbii M."/>
            <person name="Myrie A."/>
        </authorList>
    </citation>
    <scope>NUCLEOTIDE SEQUENCE [LARGE SCALE GENOMIC DNA]</scope>
    <source>
        <strain evidence="3">JA-Hopewell-2020-01-JO</strain>
        <tissue evidence="3">Whole body</tissue>
    </source>
</reference>
<accession>A0ABD1EAD4</accession>
<evidence type="ECO:0000313" key="4">
    <source>
        <dbReference type="Proteomes" id="UP001566132"/>
    </source>
</evidence>
<organism evidence="3 4">
    <name type="scientific">Hypothenemus hampei</name>
    <name type="common">Coffee berry borer</name>
    <dbReference type="NCBI Taxonomy" id="57062"/>
    <lineage>
        <taxon>Eukaryota</taxon>
        <taxon>Metazoa</taxon>
        <taxon>Ecdysozoa</taxon>
        <taxon>Arthropoda</taxon>
        <taxon>Hexapoda</taxon>
        <taxon>Insecta</taxon>
        <taxon>Pterygota</taxon>
        <taxon>Neoptera</taxon>
        <taxon>Endopterygota</taxon>
        <taxon>Coleoptera</taxon>
        <taxon>Polyphaga</taxon>
        <taxon>Cucujiformia</taxon>
        <taxon>Curculionidae</taxon>
        <taxon>Scolytinae</taxon>
        <taxon>Hypothenemus</taxon>
    </lineage>
</organism>
<dbReference type="AlphaFoldDB" id="A0ABD1EAD4"/>
<comment type="caution">
    <text evidence="3">The sequence shown here is derived from an EMBL/GenBank/DDBJ whole genome shotgun (WGS) entry which is preliminary data.</text>
</comment>
<keyword evidence="1" id="KW-1133">Transmembrane helix</keyword>
<evidence type="ECO:0000256" key="1">
    <source>
        <dbReference type="SAM" id="Phobius"/>
    </source>
</evidence>
<evidence type="ECO:0000313" key="3">
    <source>
        <dbReference type="EMBL" id="KAL1491603.1"/>
    </source>
</evidence>
<keyword evidence="1" id="KW-0472">Membrane</keyword>
<proteinExistence type="predicted"/>
<evidence type="ECO:0000256" key="2">
    <source>
        <dbReference type="SAM" id="SignalP"/>
    </source>
</evidence>
<keyword evidence="2" id="KW-0732">Signal</keyword>